<accession>A0ACC1HV67</accession>
<keyword evidence="2" id="KW-1185">Reference proteome</keyword>
<reference evidence="1" key="1">
    <citation type="submission" date="2022-06" db="EMBL/GenBank/DDBJ databases">
        <title>Phylogenomic reconstructions and comparative analyses of Kickxellomycotina fungi.</title>
        <authorList>
            <person name="Reynolds N.K."/>
            <person name="Stajich J.E."/>
            <person name="Barry K."/>
            <person name="Grigoriev I.V."/>
            <person name="Crous P."/>
            <person name="Smith M.E."/>
        </authorList>
    </citation>
    <scope>NUCLEOTIDE SEQUENCE</scope>
    <source>
        <strain evidence="1">RSA 2271</strain>
    </source>
</reference>
<evidence type="ECO:0000313" key="1">
    <source>
        <dbReference type="EMBL" id="KAJ1680226.1"/>
    </source>
</evidence>
<evidence type="ECO:0000313" key="2">
    <source>
        <dbReference type="Proteomes" id="UP001145114"/>
    </source>
</evidence>
<proteinExistence type="predicted"/>
<protein>
    <submittedName>
        <fullName evidence="1">Uncharacterized protein</fullName>
    </submittedName>
</protein>
<gene>
    <name evidence="1" type="ORF">EV182_000441</name>
</gene>
<comment type="caution">
    <text evidence="1">The sequence shown here is derived from an EMBL/GenBank/DDBJ whole genome shotgun (WGS) entry which is preliminary data.</text>
</comment>
<sequence>MLVPMLRCLALTVLLATTTSVRGCGVAVHNEVAERARAWFSVTDSADLASLAGIEQYQEILKRNPKALQAGAMFPDWYDFTLSCLYLNLDEGLLKVLANAAFNGDVASAHELLDVGGDFAIRHMDDLGYLQSSFQIPITDIIAIYKMLGIDVPFIELELCMARQVYALQAVQRFGEDLFPTYASQSPMLNERLEDYFLGGITSMATQTHRCWRILISWFERGDFSRTCLFDDIGRGSGTMGRQGAGATSALPASHPSMAEHLLGLVPQVVYDSELSVSRSDEGIIEIELSKKPDAAGSVTVIKSRGHDPGSRQRYLTPNLSKRSGRPARTTLDDPHAARIKLEDICEPLDQQFATARIVYSTPSYSGFGTAVALGDFDGDGVPDLAVSAPTFTNGSQYQFGTVFVEYGPANSYKFSQQDIQDSADQTLSPPLMSATSHGRHLDSEQGLHQMFPNFGSALAVVDFNTDGVDDLVVGASQTGQLGDGSNGQVYVYFGHKGAGLSSLPDITIDALDLAAALDHAGEPGKAAASSKVRIGNHIFSDDVNGDGVADLVIGAPYSHGPGGVPQAGMVFVYLSSLIIQPPSMHPQPDIILSSPSPLPYEWFGTSFKSIYTAAPDGERLTLVGAPGRPSKYRGRSLGLAGHIHAFRVVNATTVVPYFGLESTEPNRQLGSVIERWENPDSDQKGSYALLGSPSISNSLLGRLVSPEVLPNKPPLPGWQAGDVRVMDPLRWRLDVELATNRTSGRVDIDGNDAMVAWLQGYMTPGHFGRAIAPAGHRVWIGEPFSHQGTRHPCALWPSLQSPTKAACGC</sequence>
<name>A0ACC1HV67_9FUNG</name>
<organism evidence="1 2">
    <name type="scientific">Spiromyces aspiralis</name>
    <dbReference type="NCBI Taxonomy" id="68401"/>
    <lineage>
        <taxon>Eukaryota</taxon>
        <taxon>Fungi</taxon>
        <taxon>Fungi incertae sedis</taxon>
        <taxon>Zoopagomycota</taxon>
        <taxon>Kickxellomycotina</taxon>
        <taxon>Kickxellomycetes</taxon>
        <taxon>Kickxellales</taxon>
        <taxon>Kickxellaceae</taxon>
        <taxon>Spiromyces</taxon>
    </lineage>
</organism>
<dbReference type="Proteomes" id="UP001145114">
    <property type="component" value="Unassembled WGS sequence"/>
</dbReference>
<dbReference type="EMBL" id="JAMZIH010000019">
    <property type="protein sequence ID" value="KAJ1680226.1"/>
    <property type="molecule type" value="Genomic_DNA"/>
</dbReference>